<protein>
    <submittedName>
        <fullName evidence="3">Antitoxin HipB</fullName>
    </submittedName>
</protein>
<reference evidence="3 5" key="1">
    <citation type="submission" date="2018-06" db="EMBL/GenBank/DDBJ databases">
        <authorList>
            <consortium name="Pathogen Informatics"/>
            <person name="Doyle S."/>
        </authorList>
    </citation>
    <scope>NUCLEOTIDE SEQUENCE [LARGE SCALE GENOMIC DNA]</scope>
    <source>
        <strain evidence="3 5">NCTC1934</strain>
    </source>
</reference>
<evidence type="ECO:0000256" key="1">
    <source>
        <dbReference type="ARBA" id="ARBA00023125"/>
    </source>
</evidence>
<dbReference type="InterPro" id="IPR010982">
    <property type="entry name" value="Lambda_DNA-bd_dom_sf"/>
</dbReference>
<evidence type="ECO:0000313" key="4">
    <source>
        <dbReference type="EMBL" id="SUA72691.1"/>
    </source>
</evidence>
<name>A0A378Y7Z9_9NOCA</name>
<dbReference type="GO" id="GO:0003677">
    <property type="term" value="F:DNA binding"/>
    <property type="evidence" value="ECO:0007669"/>
    <property type="project" value="UniProtKB-KW"/>
</dbReference>
<gene>
    <name evidence="3" type="ORF">NCTC1934_00059</name>
    <name evidence="4" type="ORF">NCTC1934_00119</name>
</gene>
<accession>A0A378Y7Z9</accession>
<dbReference type="AlphaFoldDB" id="A0A378Y7Z9"/>
<dbReference type="GO" id="GO:0005829">
    <property type="term" value="C:cytosol"/>
    <property type="evidence" value="ECO:0007669"/>
    <property type="project" value="TreeGrafter"/>
</dbReference>
<dbReference type="PROSITE" id="PS50943">
    <property type="entry name" value="HTH_CROC1"/>
    <property type="match status" value="1"/>
</dbReference>
<dbReference type="PANTHER" id="PTHR46797:SF1">
    <property type="entry name" value="METHYLPHOSPHONATE SYNTHASE"/>
    <property type="match status" value="1"/>
</dbReference>
<organism evidence="3 5">
    <name type="scientific">Nocardia otitidiscaviarum</name>
    <dbReference type="NCBI Taxonomy" id="1823"/>
    <lineage>
        <taxon>Bacteria</taxon>
        <taxon>Bacillati</taxon>
        <taxon>Actinomycetota</taxon>
        <taxon>Actinomycetes</taxon>
        <taxon>Mycobacteriales</taxon>
        <taxon>Nocardiaceae</taxon>
        <taxon>Nocardia</taxon>
    </lineage>
</organism>
<dbReference type="EMBL" id="UGRY01000002">
    <property type="protein sequence ID" value="SUA72631.1"/>
    <property type="molecule type" value="Genomic_DNA"/>
</dbReference>
<evidence type="ECO:0000313" key="5">
    <source>
        <dbReference type="Proteomes" id="UP000255467"/>
    </source>
</evidence>
<keyword evidence="5" id="KW-1185">Reference proteome</keyword>
<dbReference type="CDD" id="cd00093">
    <property type="entry name" value="HTH_XRE"/>
    <property type="match status" value="1"/>
</dbReference>
<dbReference type="Pfam" id="PF01381">
    <property type="entry name" value="HTH_3"/>
    <property type="match status" value="1"/>
</dbReference>
<evidence type="ECO:0000313" key="3">
    <source>
        <dbReference type="EMBL" id="SUA72631.1"/>
    </source>
</evidence>
<sequence>MENTDRLDELAEQAHRAVAAQLRAERARAGLTQPELAKLTGLHVTTLSRIEQGHRAMTLDQLFKIAGALKIDPGDFLNAAQAAVKRELGS</sequence>
<dbReference type="PANTHER" id="PTHR46797">
    <property type="entry name" value="HTH-TYPE TRANSCRIPTIONAL REGULATOR"/>
    <property type="match status" value="1"/>
</dbReference>
<feature type="domain" description="HTH cro/C1-type" evidence="2">
    <location>
        <begin position="22"/>
        <end position="76"/>
    </location>
</feature>
<keyword evidence="1" id="KW-0238">DNA-binding</keyword>
<evidence type="ECO:0000259" key="2">
    <source>
        <dbReference type="PROSITE" id="PS50943"/>
    </source>
</evidence>
<dbReference type="InterPro" id="IPR001387">
    <property type="entry name" value="Cro/C1-type_HTH"/>
</dbReference>
<proteinExistence type="predicted"/>
<dbReference type="SUPFAM" id="SSF47413">
    <property type="entry name" value="lambda repressor-like DNA-binding domains"/>
    <property type="match status" value="1"/>
</dbReference>
<dbReference type="EMBL" id="UGRY01000002">
    <property type="protein sequence ID" value="SUA72691.1"/>
    <property type="molecule type" value="Genomic_DNA"/>
</dbReference>
<dbReference type="OrthoDB" id="9814553at2"/>
<dbReference type="InterPro" id="IPR050807">
    <property type="entry name" value="TransReg_Diox_bact_type"/>
</dbReference>
<dbReference type="RefSeq" id="WP_051037925.1">
    <property type="nucleotide sequence ID" value="NZ_UGRY01000002.1"/>
</dbReference>
<dbReference type="GO" id="GO:0003700">
    <property type="term" value="F:DNA-binding transcription factor activity"/>
    <property type="evidence" value="ECO:0007669"/>
    <property type="project" value="TreeGrafter"/>
</dbReference>
<dbReference type="SMART" id="SM00530">
    <property type="entry name" value="HTH_XRE"/>
    <property type="match status" value="1"/>
</dbReference>
<dbReference type="Gene3D" id="1.10.260.40">
    <property type="entry name" value="lambda repressor-like DNA-binding domains"/>
    <property type="match status" value="1"/>
</dbReference>
<dbReference type="Proteomes" id="UP000255467">
    <property type="component" value="Unassembled WGS sequence"/>
</dbReference>